<reference evidence="1 2" key="1">
    <citation type="submission" date="2016-03" db="EMBL/GenBank/DDBJ databases">
        <title>Whole genome sequencing of Grifola frondosa 9006-11.</title>
        <authorList>
            <person name="Min B."/>
            <person name="Park H."/>
            <person name="Kim J.-G."/>
            <person name="Cho H."/>
            <person name="Oh Y.-L."/>
            <person name="Kong W.-S."/>
            <person name="Choi I.-G."/>
        </authorList>
    </citation>
    <scope>NUCLEOTIDE SEQUENCE [LARGE SCALE GENOMIC DNA]</scope>
    <source>
        <strain evidence="1 2">9006-11</strain>
    </source>
</reference>
<comment type="caution">
    <text evidence="1">The sequence shown here is derived from an EMBL/GenBank/DDBJ whole genome shotgun (WGS) entry which is preliminary data.</text>
</comment>
<dbReference type="Proteomes" id="UP000092993">
    <property type="component" value="Unassembled WGS sequence"/>
</dbReference>
<dbReference type="EMBL" id="LUGG01000003">
    <property type="protein sequence ID" value="OBZ76029.1"/>
    <property type="molecule type" value="Genomic_DNA"/>
</dbReference>
<proteinExistence type="predicted"/>
<name>A0A1C7MHV3_GRIFR</name>
<accession>A0A1C7MHV3</accession>
<evidence type="ECO:0000313" key="1">
    <source>
        <dbReference type="EMBL" id="OBZ76029.1"/>
    </source>
</evidence>
<keyword evidence="2" id="KW-1185">Reference proteome</keyword>
<sequence length="76" mass="9135">MLWHKRYFQKSRIERNFDHNIMTCFPCLLSAQRPHSSALWTEFRSLARTSFLGAWQVHNMRVSHVCQTITIESCHR</sequence>
<evidence type="ECO:0000313" key="2">
    <source>
        <dbReference type="Proteomes" id="UP000092993"/>
    </source>
</evidence>
<organism evidence="1 2">
    <name type="scientific">Grifola frondosa</name>
    <name type="common">Maitake</name>
    <name type="synonym">Polyporus frondosus</name>
    <dbReference type="NCBI Taxonomy" id="5627"/>
    <lineage>
        <taxon>Eukaryota</taxon>
        <taxon>Fungi</taxon>
        <taxon>Dikarya</taxon>
        <taxon>Basidiomycota</taxon>
        <taxon>Agaricomycotina</taxon>
        <taxon>Agaricomycetes</taxon>
        <taxon>Polyporales</taxon>
        <taxon>Grifolaceae</taxon>
        <taxon>Grifola</taxon>
    </lineage>
</organism>
<gene>
    <name evidence="1" type="ORF">A0H81_03089</name>
</gene>
<protein>
    <submittedName>
        <fullName evidence="1">Uncharacterized protein</fullName>
    </submittedName>
</protein>
<dbReference type="AlphaFoldDB" id="A0A1C7MHV3"/>